<dbReference type="GO" id="GO:0030288">
    <property type="term" value="C:outer membrane-bounded periplasmic space"/>
    <property type="evidence" value="ECO:0007669"/>
    <property type="project" value="TreeGrafter"/>
</dbReference>
<dbReference type="EMBL" id="PIPT01000003">
    <property type="protein sequence ID" value="RUO48788.1"/>
    <property type="molecule type" value="Genomic_DNA"/>
</dbReference>
<dbReference type="AlphaFoldDB" id="A0A432XJ90"/>
<comment type="similarity">
    <text evidence="1 3">Belongs to the 5'-nucleotidase family.</text>
</comment>
<reference evidence="7" key="1">
    <citation type="journal article" date="2018" name="Front. Microbiol.">
        <title>Genome-Based Analysis Reveals the Taxonomy and Diversity of the Family Idiomarinaceae.</title>
        <authorList>
            <person name="Liu Y."/>
            <person name="Lai Q."/>
            <person name="Shao Z."/>
        </authorList>
    </citation>
    <scope>NUCLEOTIDE SEQUENCE [LARGE SCALE GENOMIC DNA]</scope>
    <source>
        <strain evidence="7">SW15</strain>
    </source>
</reference>
<feature type="signal peptide" evidence="3">
    <location>
        <begin position="1"/>
        <end position="25"/>
    </location>
</feature>
<sequence>MLQPGFGKFAIAAVSSLLLFGCAQAPSDIPPAPFELTVAHVNDHHSNLLPHAGTQLHVMGQDYEVETGGFARVVSQIAAIRAANANVLALHAGDAITGTLFYTIFNGEADAALMNQVCFDAFALGNHEFDNGDKGLKHFLDALALTQDCRTEVLAANVEPQVGVSPLTPKTRWDSFKPYTIFSVGGEKVGLIGLDIAIKTKNSSQPDATTMFADELATAQYYIAELQQQGIEKIGLLTHIQYKNDLRLAEQLPAVDFIVGGDSHTLLGDYASYGLPTVGPYPMQVTNADGAPVCIAQAWQYSQVVGELKVSFAGDDVASCGGQPHLLVSTDAPEAITRLEGFTAVAPDATAQKMLVTYQDSLDELTQTNIAEVAERLCMKRMGPMTLADCGIGRQSDVHAIVAEAFLASAPQADFALQNGGGVRTDLNAGALTIADAYRLLPFANTLVEVQITGAEVKQVLEQAVEYALSDSGSDGAYPHGAGIRFDVDISAANGERFSNLQVKTVSGWQPLQPEQSYTMITNSFLAGGADGWRLLGDLKQAGLVQDTYVNYAQSFVDWARKIKTIKRPTEHSTQSYRAADE</sequence>
<dbReference type="GO" id="GO:0000166">
    <property type="term" value="F:nucleotide binding"/>
    <property type="evidence" value="ECO:0007669"/>
    <property type="project" value="UniProtKB-KW"/>
</dbReference>
<dbReference type="GO" id="GO:0008253">
    <property type="term" value="F:5'-nucleotidase activity"/>
    <property type="evidence" value="ECO:0007669"/>
    <property type="project" value="TreeGrafter"/>
</dbReference>
<gene>
    <name evidence="6" type="ORF">CWE21_05370</name>
</gene>
<dbReference type="SUPFAM" id="SSF56300">
    <property type="entry name" value="Metallo-dependent phosphatases"/>
    <property type="match status" value="1"/>
</dbReference>
<feature type="domain" description="Calcineurin-like phosphoesterase" evidence="4">
    <location>
        <begin position="37"/>
        <end position="264"/>
    </location>
</feature>
<keyword evidence="7" id="KW-1185">Reference proteome</keyword>
<dbReference type="GO" id="GO:0009166">
    <property type="term" value="P:nucleotide catabolic process"/>
    <property type="evidence" value="ECO:0007669"/>
    <property type="project" value="InterPro"/>
</dbReference>
<dbReference type="InterPro" id="IPR004843">
    <property type="entry name" value="Calcineurin-like_PHP"/>
</dbReference>
<dbReference type="InterPro" id="IPR008334">
    <property type="entry name" value="5'-Nucleotdase_C"/>
</dbReference>
<evidence type="ECO:0000313" key="7">
    <source>
        <dbReference type="Proteomes" id="UP000286678"/>
    </source>
</evidence>
<dbReference type="GO" id="GO:0046872">
    <property type="term" value="F:metal ion binding"/>
    <property type="evidence" value="ECO:0007669"/>
    <property type="project" value="InterPro"/>
</dbReference>
<dbReference type="PANTHER" id="PTHR11575:SF24">
    <property type="entry name" value="5'-NUCLEOTIDASE"/>
    <property type="match status" value="1"/>
</dbReference>
<dbReference type="Pfam" id="PF02872">
    <property type="entry name" value="5_nucleotid_C"/>
    <property type="match status" value="1"/>
</dbReference>
<accession>A0A432XJ90</accession>
<dbReference type="GO" id="GO:0008768">
    <property type="term" value="F:UDP-sugar diphosphatase activity"/>
    <property type="evidence" value="ECO:0007669"/>
    <property type="project" value="TreeGrafter"/>
</dbReference>
<dbReference type="Pfam" id="PF00149">
    <property type="entry name" value="Metallophos"/>
    <property type="match status" value="1"/>
</dbReference>
<dbReference type="InterPro" id="IPR036907">
    <property type="entry name" value="5'-Nucleotdase_C_sf"/>
</dbReference>
<dbReference type="PANTHER" id="PTHR11575">
    <property type="entry name" value="5'-NUCLEOTIDASE-RELATED"/>
    <property type="match status" value="1"/>
</dbReference>
<evidence type="ECO:0000259" key="5">
    <source>
        <dbReference type="Pfam" id="PF02872"/>
    </source>
</evidence>
<dbReference type="OrthoDB" id="9803927at2"/>
<dbReference type="InterPro" id="IPR006179">
    <property type="entry name" value="5_nucleotidase/apyrase"/>
</dbReference>
<keyword evidence="2 3" id="KW-0732">Signal</keyword>
<proteinExistence type="inferred from homology"/>
<organism evidence="6 7">
    <name type="scientific">Pseudidiomarina aquimaris</name>
    <dbReference type="NCBI Taxonomy" id="641841"/>
    <lineage>
        <taxon>Bacteria</taxon>
        <taxon>Pseudomonadati</taxon>
        <taxon>Pseudomonadota</taxon>
        <taxon>Gammaproteobacteria</taxon>
        <taxon>Alteromonadales</taxon>
        <taxon>Idiomarinaceae</taxon>
        <taxon>Pseudidiomarina</taxon>
    </lineage>
</organism>
<evidence type="ECO:0000256" key="2">
    <source>
        <dbReference type="ARBA" id="ARBA00022729"/>
    </source>
</evidence>
<dbReference type="PRINTS" id="PR01607">
    <property type="entry name" value="APYRASEFAMLY"/>
</dbReference>
<evidence type="ECO:0000259" key="4">
    <source>
        <dbReference type="Pfam" id="PF00149"/>
    </source>
</evidence>
<dbReference type="PROSITE" id="PS00786">
    <property type="entry name" value="5_NUCLEOTIDASE_2"/>
    <property type="match status" value="1"/>
</dbReference>
<evidence type="ECO:0000313" key="6">
    <source>
        <dbReference type="EMBL" id="RUO48788.1"/>
    </source>
</evidence>
<evidence type="ECO:0000256" key="3">
    <source>
        <dbReference type="RuleBase" id="RU362119"/>
    </source>
</evidence>
<dbReference type="InterPro" id="IPR029052">
    <property type="entry name" value="Metallo-depent_PP-like"/>
</dbReference>
<feature type="chain" id="PRO_5018819858" evidence="3">
    <location>
        <begin position="26"/>
        <end position="582"/>
    </location>
</feature>
<dbReference type="SUPFAM" id="SSF55816">
    <property type="entry name" value="5'-nucleotidase (syn. UDP-sugar hydrolase), C-terminal domain"/>
    <property type="match status" value="1"/>
</dbReference>
<dbReference type="InterPro" id="IPR006146">
    <property type="entry name" value="5'-Nucleotdase_CS"/>
</dbReference>
<protein>
    <submittedName>
        <fullName evidence="6">Bifunctional metallophosphatase/5'-nucleotidase</fullName>
    </submittedName>
</protein>
<feature type="domain" description="5'-Nucleotidase C-terminal" evidence="5">
    <location>
        <begin position="394"/>
        <end position="536"/>
    </location>
</feature>
<comment type="caution">
    <text evidence="6">The sequence shown here is derived from an EMBL/GenBank/DDBJ whole genome shotgun (WGS) entry which is preliminary data.</text>
</comment>
<evidence type="ECO:0000256" key="1">
    <source>
        <dbReference type="ARBA" id="ARBA00006654"/>
    </source>
</evidence>
<dbReference type="Gene3D" id="3.60.21.10">
    <property type="match status" value="1"/>
</dbReference>
<dbReference type="Proteomes" id="UP000286678">
    <property type="component" value="Unassembled WGS sequence"/>
</dbReference>
<dbReference type="RefSeq" id="WP_126833418.1">
    <property type="nucleotide sequence ID" value="NZ_PIPT01000003.1"/>
</dbReference>
<keyword evidence="3" id="KW-0378">Hydrolase</keyword>
<keyword evidence="3" id="KW-0547">Nucleotide-binding</keyword>
<dbReference type="Gene3D" id="3.90.780.10">
    <property type="entry name" value="5'-Nucleotidase, C-terminal domain"/>
    <property type="match status" value="1"/>
</dbReference>
<name>A0A432XJ90_9GAMM</name>